<evidence type="ECO:0000256" key="8">
    <source>
        <dbReference type="SAM" id="Phobius"/>
    </source>
</evidence>
<accession>A0A7U4QJR0</accession>
<evidence type="ECO:0000313" key="10">
    <source>
        <dbReference type="EMBL" id="AMM40611.1"/>
    </source>
</evidence>
<keyword evidence="7 8" id="KW-0472">Membrane</keyword>
<keyword evidence="6 8" id="KW-1133">Transmembrane helix</keyword>
<feature type="transmembrane region" description="Helical" evidence="8">
    <location>
        <begin position="192"/>
        <end position="224"/>
    </location>
</feature>
<evidence type="ECO:0000256" key="5">
    <source>
        <dbReference type="ARBA" id="ARBA00022692"/>
    </source>
</evidence>
<feature type="transmembrane region" description="Helical" evidence="8">
    <location>
        <begin position="349"/>
        <end position="368"/>
    </location>
</feature>
<dbReference type="AlphaFoldDB" id="A0A7U4QJR0"/>
<feature type="transmembrane region" description="Helical" evidence="8">
    <location>
        <begin position="231"/>
        <end position="253"/>
    </location>
</feature>
<evidence type="ECO:0000256" key="7">
    <source>
        <dbReference type="ARBA" id="ARBA00023136"/>
    </source>
</evidence>
<feature type="transmembrane region" description="Helical" evidence="8">
    <location>
        <begin position="292"/>
        <end position="317"/>
    </location>
</feature>
<comment type="subcellular location">
    <subcellularLocation>
        <location evidence="1">Cell membrane</location>
        <topology evidence="1">Multi-pass membrane protein</topology>
    </subcellularLocation>
</comment>
<dbReference type="PANTHER" id="PTHR33908">
    <property type="entry name" value="MANNOSYLTRANSFERASE YKCB-RELATED"/>
    <property type="match status" value="1"/>
</dbReference>
<keyword evidence="4 10" id="KW-0808">Transferase</keyword>
<evidence type="ECO:0000313" key="11">
    <source>
        <dbReference type="Proteomes" id="UP000070560"/>
    </source>
</evidence>
<dbReference type="PANTHER" id="PTHR33908:SF11">
    <property type="entry name" value="MEMBRANE PROTEIN"/>
    <property type="match status" value="1"/>
</dbReference>
<feature type="domain" description="Glycosyltransferase RgtA/B/C/D-like" evidence="9">
    <location>
        <begin position="113"/>
        <end position="235"/>
    </location>
</feature>
<dbReference type="Proteomes" id="UP000070560">
    <property type="component" value="Chromosome"/>
</dbReference>
<evidence type="ECO:0000256" key="3">
    <source>
        <dbReference type="ARBA" id="ARBA00022676"/>
    </source>
</evidence>
<gene>
    <name evidence="10" type="ORF">HS1_000807</name>
</gene>
<reference evidence="10 11" key="1">
    <citation type="submission" date="2015-10" db="EMBL/GenBank/DDBJ databases">
        <title>Candidatus Desulfofervidus auxilii, a hydrogenotrophic sulfate-reducing bacterium involved in the thermophilic anaerobic oxidation of methane.</title>
        <authorList>
            <person name="Krukenberg V."/>
            <person name="Richter M."/>
            <person name="Wegener G."/>
        </authorList>
    </citation>
    <scope>NUCLEOTIDE SEQUENCE [LARGE SCALE GENOMIC DNA]</scope>
    <source>
        <strain evidence="10 11">HS1</strain>
    </source>
</reference>
<feature type="transmembrane region" description="Helical" evidence="8">
    <location>
        <begin position="324"/>
        <end position="343"/>
    </location>
</feature>
<dbReference type="GO" id="GO:0016763">
    <property type="term" value="F:pentosyltransferase activity"/>
    <property type="evidence" value="ECO:0007669"/>
    <property type="project" value="TreeGrafter"/>
</dbReference>
<evidence type="ECO:0000259" key="9">
    <source>
        <dbReference type="Pfam" id="PF13231"/>
    </source>
</evidence>
<dbReference type="EMBL" id="CP013015">
    <property type="protein sequence ID" value="AMM40611.1"/>
    <property type="molecule type" value="Genomic_DNA"/>
</dbReference>
<feature type="transmembrane region" description="Helical" evidence="8">
    <location>
        <begin position="162"/>
        <end position="180"/>
    </location>
</feature>
<dbReference type="GO" id="GO:0005886">
    <property type="term" value="C:plasma membrane"/>
    <property type="evidence" value="ECO:0007669"/>
    <property type="project" value="UniProtKB-SubCell"/>
</dbReference>
<evidence type="ECO:0000256" key="4">
    <source>
        <dbReference type="ARBA" id="ARBA00022679"/>
    </source>
</evidence>
<dbReference type="KEGG" id="daw:HS1_000807"/>
<evidence type="ECO:0000256" key="2">
    <source>
        <dbReference type="ARBA" id="ARBA00022475"/>
    </source>
</evidence>
<keyword evidence="5 8" id="KW-0812">Transmembrane</keyword>
<dbReference type="OrthoDB" id="5485349at2"/>
<dbReference type="InterPro" id="IPR050297">
    <property type="entry name" value="LipidA_mod_glycosyltrf_83"/>
</dbReference>
<dbReference type="GO" id="GO:0009103">
    <property type="term" value="P:lipopolysaccharide biosynthetic process"/>
    <property type="evidence" value="ECO:0007669"/>
    <property type="project" value="UniProtKB-ARBA"/>
</dbReference>
<feature type="transmembrane region" description="Helical" evidence="8">
    <location>
        <begin position="114"/>
        <end position="131"/>
    </location>
</feature>
<proteinExistence type="predicted"/>
<dbReference type="Pfam" id="PF13231">
    <property type="entry name" value="PMT_2"/>
    <property type="match status" value="1"/>
</dbReference>
<evidence type="ECO:0000256" key="1">
    <source>
        <dbReference type="ARBA" id="ARBA00004651"/>
    </source>
</evidence>
<keyword evidence="11" id="KW-1185">Reference proteome</keyword>
<evidence type="ECO:0000256" key="6">
    <source>
        <dbReference type="ARBA" id="ARBA00022989"/>
    </source>
</evidence>
<keyword evidence="3" id="KW-0328">Glycosyltransferase</keyword>
<feature type="transmembrane region" description="Helical" evidence="8">
    <location>
        <begin position="377"/>
        <end position="398"/>
    </location>
</feature>
<name>A0A7U4QJR0_DESA2</name>
<organism evidence="10 11">
    <name type="scientific">Desulfofervidus auxilii</name>
    <dbReference type="NCBI Taxonomy" id="1621989"/>
    <lineage>
        <taxon>Bacteria</taxon>
        <taxon>Pseudomonadati</taxon>
        <taxon>Thermodesulfobacteriota</taxon>
        <taxon>Candidatus Desulfofervidia</taxon>
        <taxon>Candidatus Desulfofervidales</taxon>
        <taxon>Candidatus Desulfofervidaceae</taxon>
        <taxon>Candidatus Desulfofervidus</taxon>
    </lineage>
</organism>
<keyword evidence="2" id="KW-1003">Cell membrane</keyword>
<dbReference type="InterPro" id="IPR038731">
    <property type="entry name" value="RgtA/B/C-like"/>
</dbReference>
<sequence>MQIKCGMQKKVLIGLFLFLSLNLFTQAYLKSFTTDEPIHLIAGLEYLKRSAFYINPEHPPLIKLLSATIPYFTQKVVFPKNKLKDYFDLHETILYIISFIRLNDKHIDFFVLKARFFAILLSIFLGYLIYIATKEIFGTQTGIIALLFYCLEPTFLGHGKLIHTDVGCALFYLWYFYLLYKCYIKPCYKNFFLLSLILGLGLITKFSLLILLPIHALVMLSIIIKRQFRPILPFMFFIPWLVISASYFFHVSINSFFLPPNFLKGINLVIQHNQTGHLNYLLGNYSLKGWTWYFPMAIFLKETIPILCLFIFGIIYIFYNFKKYLFIIFPIVYYSFFAFSSHINIGLRHYLPVFPFLIIAASGFSNWLMQKNIYGKVIISILIMGAAIEAVIIFPHYISYFNPLAGGYERGWQKLSDSNSEWGQDIKALAKYGKKKHIENIEVYAFNCWLLPSYGQNFKLFKPVGAYYKKLWGEKDVNLIEENPFKKQPQYLAIGSSFFILPPSSLLPDLTPKIEREIKRELSYYRKQTPIAIIEKTIFVFKKH</sequence>
<protein>
    <submittedName>
        <fullName evidence="10">Glycosyl transferase family protein</fullName>
    </submittedName>
</protein>